<dbReference type="AlphaFoldDB" id="A0A4R3NC79"/>
<dbReference type="InterPro" id="IPR010461">
    <property type="entry name" value="ComK"/>
</dbReference>
<reference evidence="1 2" key="1">
    <citation type="submission" date="2019-03" db="EMBL/GenBank/DDBJ databases">
        <title>Genomic Encyclopedia of Type Strains, Phase IV (KMG-IV): sequencing the most valuable type-strain genomes for metagenomic binning, comparative biology and taxonomic classification.</title>
        <authorList>
            <person name="Goeker M."/>
        </authorList>
    </citation>
    <scope>NUCLEOTIDE SEQUENCE [LARGE SCALE GENOMIC DNA]</scope>
    <source>
        <strain evidence="1 2">DSM 25894</strain>
    </source>
</reference>
<sequence length="165" mass="19108">MDKFSNRYIVNKNTLAIFYNHDPLYITKILEPDQTIYCTRTALKVLEDSCIEGGASLAGRKEVMKRVLRTRTKLPIPVNPKMGIYMFPTKSHLNIECNWISFFHVSGYWSSTDKKDHLEIQFTNGSKHTIASSYTSFQKQMLKTGLAVAYYCRNDFWPDDGLTLY</sequence>
<dbReference type="Pfam" id="PF06338">
    <property type="entry name" value="ComK"/>
    <property type="match status" value="1"/>
</dbReference>
<protein>
    <submittedName>
        <fullName evidence="1">Competence protein ComK</fullName>
    </submittedName>
</protein>
<accession>A0A4R3NC79</accession>
<name>A0A4R3NC79_9BACI</name>
<comment type="caution">
    <text evidence="1">The sequence shown here is derived from an EMBL/GenBank/DDBJ whole genome shotgun (WGS) entry which is preliminary data.</text>
</comment>
<gene>
    <name evidence="1" type="ORF">EDD68_102140</name>
</gene>
<organism evidence="1 2">
    <name type="scientific">Melghiribacillus thermohalophilus</name>
    <dbReference type="NCBI Taxonomy" id="1324956"/>
    <lineage>
        <taxon>Bacteria</taxon>
        <taxon>Bacillati</taxon>
        <taxon>Bacillota</taxon>
        <taxon>Bacilli</taxon>
        <taxon>Bacillales</taxon>
        <taxon>Bacillaceae</taxon>
        <taxon>Melghiribacillus</taxon>
    </lineage>
</organism>
<evidence type="ECO:0000313" key="1">
    <source>
        <dbReference type="EMBL" id="TCT26438.1"/>
    </source>
</evidence>
<dbReference type="EMBL" id="SMAN01000002">
    <property type="protein sequence ID" value="TCT26438.1"/>
    <property type="molecule type" value="Genomic_DNA"/>
</dbReference>
<keyword evidence="2" id="KW-1185">Reference proteome</keyword>
<dbReference type="Proteomes" id="UP000294650">
    <property type="component" value="Unassembled WGS sequence"/>
</dbReference>
<dbReference type="GO" id="GO:0030420">
    <property type="term" value="P:establishment of competence for transformation"/>
    <property type="evidence" value="ECO:0007669"/>
    <property type="project" value="InterPro"/>
</dbReference>
<dbReference type="RefSeq" id="WP_165902042.1">
    <property type="nucleotide sequence ID" value="NZ_SMAN01000002.1"/>
</dbReference>
<evidence type="ECO:0000313" key="2">
    <source>
        <dbReference type="Proteomes" id="UP000294650"/>
    </source>
</evidence>
<proteinExistence type="predicted"/>